<feature type="region of interest" description="Disordered" evidence="1">
    <location>
        <begin position="39"/>
        <end position="91"/>
    </location>
</feature>
<sequence length="91" mass="10096">MQRIERTVGDPNSRLTCECTELKKGGNEVYRDRRDPLHVLRDGEASNDELGRPAHPAEIEGRDEVARVSGGAERDDKGVGLVKQPDWSPNS</sequence>
<name>A0ABY7CI34_9BASI</name>
<evidence type="ECO:0000313" key="3">
    <source>
        <dbReference type="Proteomes" id="UP001164743"/>
    </source>
</evidence>
<gene>
    <name evidence="2" type="ORF">PtA15_5A464</name>
</gene>
<organism evidence="2 3">
    <name type="scientific">Puccinia triticina</name>
    <dbReference type="NCBI Taxonomy" id="208348"/>
    <lineage>
        <taxon>Eukaryota</taxon>
        <taxon>Fungi</taxon>
        <taxon>Dikarya</taxon>
        <taxon>Basidiomycota</taxon>
        <taxon>Pucciniomycotina</taxon>
        <taxon>Pucciniomycetes</taxon>
        <taxon>Pucciniales</taxon>
        <taxon>Pucciniaceae</taxon>
        <taxon>Puccinia</taxon>
    </lineage>
</organism>
<protein>
    <submittedName>
        <fullName evidence="2">Uncharacterized protein</fullName>
    </submittedName>
</protein>
<dbReference type="RefSeq" id="XP_053020446.1">
    <property type="nucleotide sequence ID" value="XM_053169228.1"/>
</dbReference>
<evidence type="ECO:0000256" key="1">
    <source>
        <dbReference type="SAM" id="MobiDB-lite"/>
    </source>
</evidence>
<feature type="compositionally biased region" description="Basic and acidic residues" evidence="1">
    <location>
        <begin position="39"/>
        <end position="78"/>
    </location>
</feature>
<dbReference type="Proteomes" id="UP001164743">
    <property type="component" value="Chromosome 5A"/>
</dbReference>
<dbReference type="EMBL" id="CP110425">
    <property type="protein sequence ID" value="WAQ84891.1"/>
    <property type="molecule type" value="Genomic_DNA"/>
</dbReference>
<proteinExistence type="predicted"/>
<dbReference type="GeneID" id="77810123"/>
<reference evidence="2" key="1">
    <citation type="submission" date="2022-10" db="EMBL/GenBank/DDBJ databases">
        <title>Puccinia triticina Genome sequencing and assembly.</title>
        <authorList>
            <person name="Li C."/>
        </authorList>
    </citation>
    <scope>NUCLEOTIDE SEQUENCE</scope>
    <source>
        <strain evidence="2">Pt15</strain>
    </source>
</reference>
<keyword evidence="3" id="KW-1185">Reference proteome</keyword>
<accession>A0ABY7CI34</accession>
<evidence type="ECO:0000313" key="2">
    <source>
        <dbReference type="EMBL" id="WAQ84891.1"/>
    </source>
</evidence>